<evidence type="ECO:0000313" key="4">
    <source>
        <dbReference type="Proteomes" id="UP000199317"/>
    </source>
</evidence>
<proteinExistence type="predicted"/>
<sequence>MPTYDYHCAECGGFDALRGLAQRNEPAACPECGAPSPRVFASAPRLACLGPEQRRAHDTNERARHAPRSSRESEAGSYGRLRHPAGCGCCSSGGGGKRGATVTAPGGAKAFPSKRPWMISH</sequence>
<name>A0A1H0V335_9BURK</name>
<organism evidence="3 4">
    <name type="scientific">Paracidovorax cattleyae</name>
    <dbReference type="NCBI Taxonomy" id="80868"/>
    <lineage>
        <taxon>Bacteria</taxon>
        <taxon>Pseudomonadati</taxon>
        <taxon>Pseudomonadota</taxon>
        <taxon>Betaproteobacteria</taxon>
        <taxon>Burkholderiales</taxon>
        <taxon>Comamonadaceae</taxon>
        <taxon>Paracidovorax</taxon>
    </lineage>
</organism>
<dbReference type="EMBL" id="FNJL01000023">
    <property type="protein sequence ID" value="SDP72860.1"/>
    <property type="molecule type" value="Genomic_DNA"/>
</dbReference>
<protein>
    <submittedName>
        <fullName evidence="3">Putative regulatory protein, FmdB family</fullName>
    </submittedName>
</protein>
<dbReference type="NCBIfam" id="TIGR02605">
    <property type="entry name" value="CxxC_CxxC_SSSS"/>
    <property type="match status" value="1"/>
</dbReference>
<dbReference type="AlphaFoldDB" id="A0A1H0V335"/>
<feature type="region of interest" description="Disordered" evidence="1">
    <location>
        <begin position="51"/>
        <end position="121"/>
    </location>
</feature>
<gene>
    <name evidence="3" type="ORF">SAMN04489708_12331</name>
</gene>
<feature type="domain" description="Putative regulatory protein FmdB zinc ribbon" evidence="2">
    <location>
        <begin position="1"/>
        <end position="41"/>
    </location>
</feature>
<dbReference type="SMART" id="SM00834">
    <property type="entry name" value="CxxC_CXXC_SSSS"/>
    <property type="match status" value="1"/>
</dbReference>
<evidence type="ECO:0000256" key="1">
    <source>
        <dbReference type="SAM" id="MobiDB-lite"/>
    </source>
</evidence>
<dbReference type="Proteomes" id="UP000199317">
    <property type="component" value="Unassembled WGS sequence"/>
</dbReference>
<evidence type="ECO:0000259" key="2">
    <source>
        <dbReference type="SMART" id="SM00834"/>
    </source>
</evidence>
<feature type="compositionally biased region" description="Basic and acidic residues" evidence="1">
    <location>
        <begin position="52"/>
        <end position="74"/>
    </location>
</feature>
<evidence type="ECO:0000313" key="3">
    <source>
        <dbReference type="EMBL" id="SDP72860.1"/>
    </source>
</evidence>
<accession>A0A1H0V335</accession>
<dbReference type="OrthoDB" id="9813321at2"/>
<keyword evidence="4" id="KW-1185">Reference proteome</keyword>
<dbReference type="RefSeq" id="WP_092836701.1">
    <property type="nucleotide sequence ID" value="NZ_FNJL01000023.1"/>
</dbReference>
<dbReference type="InterPro" id="IPR013429">
    <property type="entry name" value="Regulatory_FmdB_Zinc_ribbon"/>
</dbReference>
<dbReference type="Pfam" id="PF09723">
    <property type="entry name" value="Zn_ribbon_8"/>
    <property type="match status" value="1"/>
</dbReference>
<reference evidence="4" key="1">
    <citation type="submission" date="2016-10" db="EMBL/GenBank/DDBJ databases">
        <authorList>
            <person name="Varghese N."/>
            <person name="Submissions S."/>
        </authorList>
    </citation>
    <scope>NUCLEOTIDE SEQUENCE [LARGE SCALE GENOMIC DNA]</scope>
    <source>
        <strain evidence="4">DSM 17101</strain>
    </source>
</reference>